<reference evidence="3 4" key="1">
    <citation type="submission" date="2019-01" db="EMBL/GenBank/DDBJ databases">
        <title>Litorilituus lipolytica sp. nov., isolated from intertidal sand of the Yellow Sea in China.</title>
        <authorList>
            <person name="Liu A."/>
        </authorList>
    </citation>
    <scope>NUCLEOTIDE SEQUENCE [LARGE SCALE GENOMIC DNA]</scope>
    <source>
        <strain evidence="3 4">RZ04</strain>
    </source>
</reference>
<dbReference type="Pfam" id="PF13181">
    <property type="entry name" value="TPR_8"/>
    <property type="match status" value="2"/>
</dbReference>
<evidence type="ECO:0000313" key="3">
    <source>
        <dbReference type="EMBL" id="TPH17320.1"/>
    </source>
</evidence>
<feature type="repeat" description="TPR" evidence="1">
    <location>
        <begin position="187"/>
        <end position="220"/>
    </location>
</feature>
<sequence>MNIYKTILTMALTIPVTFNALAGQAEIDRIEQAAGVLDVVELKAITAEVNGYDKALAYYRLGLSANLTGQSEQAIEAIDQAIEILEQLNESTLDDVEIKALLAQVYGYKIALEPLKGMYYGPKSSEILAQATALDPTNPRVQLITGISKISTPAIFGGDSQAAYQAFDKAISAYSTDSYSNYHWGYAETYTWRGLAHKNKGDIEKANQDWQLALNINPEYSWAKILLEQNQNKLKQ</sequence>
<accession>A0A502L018</accession>
<evidence type="ECO:0000256" key="1">
    <source>
        <dbReference type="PROSITE-ProRule" id="PRU00339"/>
    </source>
</evidence>
<keyword evidence="2" id="KW-0732">Signal</keyword>
<dbReference type="AlphaFoldDB" id="A0A502L018"/>
<comment type="caution">
    <text evidence="3">The sequence shown here is derived from an EMBL/GenBank/DDBJ whole genome shotgun (WGS) entry which is preliminary data.</text>
</comment>
<protein>
    <submittedName>
        <fullName evidence="3">Tetratricopeptide repeat protein</fullName>
    </submittedName>
</protein>
<gene>
    <name evidence="3" type="ORF">EPA86_04880</name>
</gene>
<dbReference type="OrthoDB" id="6382271at2"/>
<dbReference type="PROSITE" id="PS50005">
    <property type="entry name" value="TPR"/>
    <property type="match status" value="2"/>
</dbReference>
<dbReference type="InterPro" id="IPR011990">
    <property type="entry name" value="TPR-like_helical_dom_sf"/>
</dbReference>
<dbReference type="Gene3D" id="1.25.40.10">
    <property type="entry name" value="Tetratricopeptide repeat domain"/>
    <property type="match status" value="1"/>
</dbReference>
<evidence type="ECO:0000313" key="4">
    <source>
        <dbReference type="Proteomes" id="UP000315303"/>
    </source>
</evidence>
<keyword evidence="1" id="KW-0802">TPR repeat</keyword>
<name>A0A502L018_9GAMM</name>
<organism evidence="3 4">
    <name type="scientific">Litorilituus lipolyticus</name>
    <dbReference type="NCBI Taxonomy" id="2491017"/>
    <lineage>
        <taxon>Bacteria</taxon>
        <taxon>Pseudomonadati</taxon>
        <taxon>Pseudomonadota</taxon>
        <taxon>Gammaproteobacteria</taxon>
        <taxon>Alteromonadales</taxon>
        <taxon>Colwelliaceae</taxon>
        <taxon>Litorilituus</taxon>
    </lineage>
</organism>
<dbReference type="RefSeq" id="WP_140602299.1">
    <property type="nucleotide sequence ID" value="NZ_SAWY01000008.1"/>
</dbReference>
<dbReference type="Proteomes" id="UP000315303">
    <property type="component" value="Unassembled WGS sequence"/>
</dbReference>
<feature type="signal peptide" evidence="2">
    <location>
        <begin position="1"/>
        <end position="22"/>
    </location>
</feature>
<feature type="chain" id="PRO_5021476464" evidence="2">
    <location>
        <begin position="23"/>
        <end position="236"/>
    </location>
</feature>
<keyword evidence="4" id="KW-1185">Reference proteome</keyword>
<dbReference type="SUPFAM" id="SSF48452">
    <property type="entry name" value="TPR-like"/>
    <property type="match status" value="1"/>
</dbReference>
<evidence type="ECO:0000256" key="2">
    <source>
        <dbReference type="SAM" id="SignalP"/>
    </source>
</evidence>
<feature type="repeat" description="TPR" evidence="1">
    <location>
        <begin position="55"/>
        <end position="88"/>
    </location>
</feature>
<proteinExistence type="predicted"/>
<dbReference type="EMBL" id="SAWY01000008">
    <property type="protein sequence ID" value="TPH17320.1"/>
    <property type="molecule type" value="Genomic_DNA"/>
</dbReference>
<dbReference type="SMART" id="SM00028">
    <property type="entry name" value="TPR"/>
    <property type="match status" value="2"/>
</dbReference>
<dbReference type="InterPro" id="IPR019734">
    <property type="entry name" value="TPR_rpt"/>
</dbReference>